<dbReference type="EMBL" id="ANMU01000050">
    <property type="protein sequence ID" value="EMJ83194.1"/>
    <property type="molecule type" value="Genomic_DNA"/>
</dbReference>
<dbReference type="AlphaFoldDB" id="M6BUF0"/>
<reference evidence="1 2" key="1">
    <citation type="submission" date="2013-01" db="EMBL/GenBank/DDBJ databases">
        <authorList>
            <person name="Harkins D.M."/>
            <person name="Durkin A.S."/>
            <person name="Brinkac L.M."/>
            <person name="Haft D.H."/>
            <person name="Selengut J.D."/>
            <person name="Sanka R."/>
            <person name="DePew J."/>
            <person name="Purushe J."/>
            <person name="Galloway R.L."/>
            <person name="Vinetz J.M."/>
            <person name="Sutton G.G."/>
            <person name="Nierman W.C."/>
            <person name="Fouts D.E."/>
        </authorList>
    </citation>
    <scope>NUCLEOTIDE SEQUENCE [LARGE SCALE GENOMIC DNA]</scope>
    <source>
        <strain evidence="1 2">Sponselee CDC</strain>
    </source>
</reference>
<accession>M6BUF0</accession>
<organism evidence="1 2">
    <name type="scientific">Leptospira borgpetersenii serovar Hardjo-bovis str. Sponselee</name>
    <dbReference type="NCBI Taxonomy" id="1303729"/>
    <lineage>
        <taxon>Bacteria</taxon>
        <taxon>Pseudomonadati</taxon>
        <taxon>Spirochaetota</taxon>
        <taxon>Spirochaetia</taxon>
        <taxon>Leptospirales</taxon>
        <taxon>Leptospiraceae</taxon>
        <taxon>Leptospira</taxon>
    </lineage>
</organism>
<evidence type="ECO:0000313" key="2">
    <source>
        <dbReference type="Proteomes" id="UP000011873"/>
    </source>
</evidence>
<dbReference type="Proteomes" id="UP000011873">
    <property type="component" value="Unassembled WGS sequence"/>
</dbReference>
<name>M6BUF0_LEPBO</name>
<sequence>MLVFLFCGKCFASNSRFPSPEGAILSKSPFQLVSIDLESEERFRVYKHKDEKKKEFKRLR</sequence>
<gene>
    <name evidence="1" type="ORF">LEP1GSC016_2640</name>
</gene>
<comment type="caution">
    <text evidence="1">The sequence shown here is derived from an EMBL/GenBank/DDBJ whole genome shotgun (WGS) entry which is preliminary data.</text>
</comment>
<proteinExistence type="predicted"/>
<evidence type="ECO:0000313" key="1">
    <source>
        <dbReference type="EMBL" id="EMJ83194.1"/>
    </source>
</evidence>
<protein>
    <submittedName>
        <fullName evidence="1">Uncharacterized protein</fullName>
    </submittedName>
</protein>